<keyword evidence="8" id="KW-1185">Reference proteome</keyword>
<dbReference type="RefSeq" id="WP_250194515.1">
    <property type="nucleotide sequence ID" value="NZ_CP097635.1"/>
</dbReference>
<feature type="domain" description="FlgD/Vpr Ig-like" evidence="6">
    <location>
        <begin position="105"/>
        <end position="174"/>
    </location>
</feature>
<dbReference type="Pfam" id="PF03963">
    <property type="entry name" value="FlgD"/>
    <property type="match status" value="1"/>
</dbReference>
<evidence type="ECO:0000256" key="1">
    <source>
        <dbReference type="ARBA" id="ARBA00010577"/>
    </source>
</evidence>
<name>A0ABY4S309_AQUTE</name>
<dbReference type="InterPro" id="IPR025965">
    <property type="entry name" value="FlgD/Vpr_Ig-like"/>
</dbReference>
<organism evidence="7 8">
    <name type="scientific">Aquincola tertiaricarbonis</name>
    <dbReference type="NCBI Taxonomy" id="391953"/>
    <lineage>
        <taxon>Bacteria</taxon>
        <taxon>Pseudomonadati</taxon>
        <taxon>Pseudomonadota</taxon>
        <taxon>Betaproteobacteria</taxon>
        <taxon>Burkholderiales</taxon>
        <taxon>Sphaerotilaceae</taxon>
        <taxon>Aquincola</taxon>
    </lineage>
</organism>
<evidence type="ECO:0000313" key="7">
    <source>
        <dbReference type="EMBL" id="URI06252.1"/>
    </source>
</evidence>
<dbReference type="Gene3D" id="2.30.30.910">
    <property type="match status" value="1"/>
</dbReference>
<evidence type="ECO:0000256" key="4">
    <source>
        <dbReference type="ARBA" id="ARBA00024746"/>
    </source>
</evidence>
<evidence type="ECO:0000259" key="6">
    <source>
        <dbReference type="Pfam" id="PF13860"/>
    </source>
</evidence>
<dbReference type="Proteomes" id="UP001056201">
    <property type="component" value="Chromosome 1"/>
</dbReference>
<dbReference type="Gene3D" id="2.60.40.4070">
    <property type="match status" value="1"/>
</dbReference>
<gene>
    <name evidence="7" type="ORF">MW290_09985</name>
</gene>
<keyword evidence="7" id="KW-0966">Cell projection</keyword>
<accession>A0ABY4S309</accession>
<keyword evidence="7" id="KW-0282">Flagellum</keyword>
<sequence>MTTSLLTNNTTSSSSSGGSISNAIGANGEMSNLFTTLLVAQIKNQNPLEPNDPSEFVSQLTQLSQTETLQKLSSQTTLNGALLESLQTLGLGGQVGGQVTVTSSSVQLGDGAVAGSFELGATSAKTTLVLTSDGGTERRIDLGTRSAGNVDFSLDRSTLGLPAGRYAIRVEADQQAAPAISLQGTLSSVRLAANGGVVVDVSSVGETAPDAITAFHGRTTAQP</sequence>
<reference evidence="7" key="1">
    <citation type="submission" date="2022-05" db="EMBL/GenBank/DDBJ databases">
        <title>An RpoN-dependent PEP-CTERM gene is involved in floc formation of an Aquincola tertiaricarbonis strain.</title>
        <authorList>
            <person name="Qiu D."/>
            <person name="Xia M."/>
        </authorList>
    </citation>
    <scope>NUCLEOTIDE SEQUENCE</scope>
    <source>
        <strain evidence="7">RN12</strain>
    </source>
</reference>
<comment type="function">
    <text evidence="4 5">Required for flagellar hook formation. May act as a scaffolding protein.</text>
</comment>
<dbReference type="Pfam" id="PF13860">
    <property type="entry name" value="FlgD_ig"/>
    <property type="match status" value="1"/>
</dbReference>
<proteinExistence type="inferred from homology"/>
<evidence type="ECO:0000256" key="3">
    <source>
        <dbReference type="ARBA" id="ARBA00022795"/>
    </source>
</evidence>
<comment type="similarity">
    <text evidence="1 5">Belongs to the FlgD family.</text>
</comment>
<evidence type="ECO:0000256" key="2">
    <source>
        <dbReference type="ARBA" id="ARBA00016013"/>
    </source>
</evidence>
<keyword evidence="7" id="KW-0969">Cilium</keyword>
<keyword evidence="3 5" id="KW-1005">Bacterial flagellum biogenesis</keyword>
<evidence type="ECO:0000313" key="8">
    <source>
        <dbReference type="Proteomes" id="UP001056201"/>
    </source>
</evidence>
<dbReference type="InterPro" id="IPR005648">
    <property type="entry name" value="FlgD"/>
</dbReference>
<evidence type="ECO:0000256" key="5">
    <source>
        <dbReference type="RuleBase" id="RU362076"/>
    </source>
</evidence>
<protein>
    <recommendedName>
        <fullName evidence="2 5">Basal-body rod modification protein FlgD</fullName>
    </recommendedName>
</protein>
<dbReference type="EMBL" id="CP097635">
    <property type="protein sequence ID" value="URI06252.1"/>
    <property type="molecule type" value="Genomic_DNA"/>
</dbReference>